<sequence length="348" mass="38908">MFGIGVKQRVLTGIRPTGALHLGHYVGALKQWVPLQNNYDCFFLIADVQALTTHVDQPKLIETSVREVVLDWLAVGLDPKKPNVHFVMQSWVRELTELTMYLSMVTPFSWMESNPTIQSERAALRGEVSAGFMTYPISQAADILFVSPNPQASKKEILVPVGEDQIPHLRGTNKVARAFNSKYGPTFVECAPLVGEVGRLVGTDGQAKMSKSLDNAIYLGDSREALKKRVMSMFTDPKRVRADVPGTVEGNPVFIYHDAFNSNKGEVEDLKTRYRKGTVGDVEVKQKLFEALDKFLSPIREKREKASKSADERGILEQGTGEAIKIAQETLERVRSAMHLDYPSLRRM</sequence>
<dbReference type="EMBL" id="PCQY01000040">
    <property type="protein sequence ID" value="PIP04274.1"/>
    <property type="molecule type" value="Genomic_DNA"/>
</dbReference>
<dbReference type="GO" id="GO:0005829">
    <property type="term" value="C:cytosol"/>
    <property type="evidence" value="ECO:0007669"/>
    <property type="project" value="TreeGrafter"/>
</dbReference>
<dbReference type="AlphaFoldDB" id="A0A2G9XBD2"/>
<evidence type="ECO:0000256" key="2">
    <source>
        <dbReference type="ARBA" id="ARBA00013161"/>
    </source>
</evidence>
<dbReference type="PANTHER" id="PTHR43766:SF1">
    <property type="entry name" value="TRYPTOPHAN--TRNA LIGASE, MITOCHONDRIAL"/>
    <property type="match status" value="1"/>
</dbReference>
<dbReference type="SUPFAM" id="SSF52374">
    <property type="entry name" value="Nucleotidylyl transferase"/>
    <property type="match status" value="1"/>
</dbReference>
<evidence type="ECO:0000256" key="1">
    <source>
        <dbReference type="ARBA" id="ARBA00005594"/>
    </source>
</evidence>
<keyword evidence="6 10" id="KW-0648">Protein biosynthesis</keyword>
<evidence type="ECO:0000256" key="6">
    <source>
        <dbReference type="ARBA" id="ARBA00022917"/>
    </source>
</evidence>
<keyword evidence="5 10" id="KW-0067">ATP-binding</keyword>
<evidence type="ECO:0000313" key="12">
    <source>
        <dbReference type="Proteomes" id="UP000231388"/>
    </source>
</evidence>
<comment type="catalytic activity">
    <reaction evidence="8">
        <text>tRNA(Trp) + L-tryptophan + ATP = L-tryptophyl-tRNA(Trp) + AMP + diphosphate + H(+)</text>
        <dbReference type="Rhea" id="RHEA:24080"/>
        <dbReference type="Rhea" id="RHEA-COMP:9671"/>
        <dbReference type="Rhea" id="RHEA-COMP:9705"/>
        <dbReference type="ChEBI" id="CHEBI:15378"/>
        <dbReference type="ChEBI" id="CHEBI:30616"/>
        <dbReference type="ChEBI" id="CHEBI:33019"/>
        <dbReference type="ChEBI" id="CHEBI:57912"/>
        <dbReference type="ChEBI" id="CHEBI:78442"/>
        <dbReference type="ChEBI" id="CHEBI:78535"/>
        <dbReference type="ChEBI" id="CHEBI:456215"/>
        <dbReference type="EC" id="6.1.1.2"/>
    </reaction>
</comment>
<dbReference type="FunFam" id="1.10.240.10:FF:000005">
    <property type="entry name" value="Tryptophan--tRNA ligase"/>
    <property type="match status" value="1"/>
</dbReference>
<dbReference type="Pfam" id="PF00579">
    <property type="entry name" value="tRNA-synt_1b"/>
    <property type="match status" value="1"/>
</dbReference>
<dbReference type="NCBIfam" id="TIGR00233">
    <property type="entry name" value="trpS"/>
    <property type="match status" value="1"/>
</dbReference>
<dbReference type="InterPro" id="IPR050203">
    <property type="entry name" value="Trp-tRNA_synthetase"/>
</dbReference>
<evidence type="ECO:0000256" key="9">
    <source>
        <dbReference type="NCBIfam" id="TIGR00233"/>
    </source>
</evidence>
<evidence type="ECO:0000256" key="3">
    <source>
        <dbReference type="ARBA" id="ARBA00022598"/>
    </source>
</evidence>
<evidence type="ECO:0000256" key="5">
    <source>
        <dbReference type="ARBA" id="ARBA00022840"/>
    </source>
</evidence>
<evidence type="ECO:0000256" key="8">
    <source>
        <dbReference type="ARBA" id="ARBA00049929"/>
    </source>
</evidence>
<dbReference type="Gene3D" id="1.10.240.10">
    <property type="entry name" value="Tyrosyl-Transfer RNA Synthetase"/>
    <property type="match status" value="1"/>
</dbReference>
<dbReference type="InterPro" id="IPR001412">
    <property type="entry name" value="aa-tRNA-synth_I_CS"/>
</dbReference>
<keyword evidence="7 10" id="KW-0030">Aminoacyl-tRNA synthetase</keyword>
<dbReference type="GO" id="GO:0004830">
    <property type="term" value="F:tryptophan-tRNA ligase activity"/>
    <property type="evidence" value="ECO:0007669"/>
    <property type="project" value="UniProtKB-UniRule"/>
</dbReference>
<comment type="caution">
    <text evidence="11">The sequence shown here is derived from an EMBL/GenBank/DDBJ whole genome shotgun (WGS) entry which is preliminary data.</text>
</comment>
<accession>A0A2G9XBD2</accession>
<dbReference type="InterPro" id="IPR014729">
    <property type="entry name" value="Rossmann-like_a/b/a_fold"/>
</dbReference>
<dbReference type="GO" id="GO:0006436">
    <property type="term" value="P:tryptophanyl-tRNA aminoacylation"/>
    <property type="evidence" value="ECO:0007669"/>
    <property type="project" value="UniProtKB-UniRule"/>
</dbReference>
<gene>
    <name evidence="11" type="primary">trpS</name>
    <name evidence="11" type="ORF">COX53_03400</name>
</gene>
<evidence type="ECO:0000256" key="7">
    <source>
        <dbReference type="ARBA" id="ARBA00023146"/>
    </source>
</evidence>
<keyword evidence="3 10" id="KW-0436">Ligase</keyword>
<dbReference type="Proteomes" id="UP000231388">
    <property type="component" value="Unassembled WGS sequence"/>
</dbReference>
<dbReference type="EC" id="6.1.1.2" evidence="2 9"/>
<dbReference type="PANTHER" id="PTHR43766">
    <property type="entry name" value="TRYPTOPHAN--TRNA LIGASE, MITOCHONDRIAL"/>
    <property type="match status" value="1"/>
</dbReference>
<comment type="similarity">
    <text evidence="1 10">Belongs to the class-I aminoacyl-tRNA synthetase family.</text>
</comment>
<evidence type="ECO:0000256" key="4">
    <source>
        <dbReference type="ARBA" id="ARBA00022741"/>
    </source>
</evidence>
<dbReference type="GO" id="GO:0005524">
    <property type="term" value="F:ATP binding"/>
    <property type="evidence" value="ECO:0007669"/>
    <property type="project" value="UniProtKB-KW"/>
</dbReference>
<reference evidence="11 12" key="1">
    <citation type="submission" date="2017-09" db="EMBL/GenBank/DDBJ databases">
        <title>Depth-based differentiation of microbial function through sediment-hosted aquifers and enrichment of novel symbionts in the deep terrestrial subsurface.</title>
        <authorList>
            <person name="Probst A.J."/>
            <person name="Ladd B."/>
            <person name="Jarett J.K."/>
            <person name="Geller-Mcgrath D.E."/>
            <person name="Sieber C.M."/>
            <person name="Emerson J.B."/>
            <person name="Anantharaman K."/>
            <person name="Thomas B.C."/>
            <person name="Malmstrom R."/>
            <person name="Stieglmeier M."/>
            <person name="Klingl A."/>
            <person name="Woyke T."/>
            <person name="Ryan C.M."/>
            <person name="Banfield J.F."/>
        </authorList>
    </citation>
    <scope>NUCLEOTIDE SEQUENCE [LARGE SCALE GENOMIC DNA]</scope>
    <source>
        <strain evidence="11">CG23_combo_of_CG06-09_8_20_14_all_40_14</strain>
    </source>
</reference>
<dbReference type="PROSITE" id="PS00178">
    <property type="entry name" value="AA_TRNA_LIGASE_I"/>
    <property type="match status" value="1"/>
</dbReference>
<dbReference type="InterPro" id="IPR002305">
    <property type="entry name" value="aa-tRNA-synth_Ic"/>
</dbReference>
<name>A0A2G9XBD2_UNCKA</name>
<evidence type="ECO:0000313" key="11">
    <source>
        <dbReference type="EMBL" id="PIP04274.1"/>
    </source>
</evidence>
<dbReference type="PRINTS" id="PR01039">
    <property type="entry name" value="TRNASYNTHTRP"/>
</dbReference>
<evidence type="ECO:0000256" key="10">
    <source>
        <dbReference type="RuleBase" id="RU363036"/>
    </source>
</evidence>
<proteinExistence type="inferred from homology"/>
<dbReference type="CDD" id="cd00806">
    <property type="entry name" value="TrpRS_core"/>
    <property type="match status" value="1"/>
</dbReference>
<dbReference type="InterPro" id="IPR002306">
    <property type="entry name" value="Trp-tRNA-ligase"/>
</dbReference>
<protein>
    <recommendedName>
        <fullName evidence="2 9">Tryptophan--tRNA ligase</fullName>
        <ecNumber evidence="2 9">6.1.1.2</ecNumber>
    </recommendedName>
</protein>
<organism evidence="11 12">
    <name type="scientific">candidate division WWE3 bacterium CG23_combo_of_CG06-09_8_20_14_all_40_14</name>
    <dbReference type="NCBI Taxonomy" id="1975095"/>
    <lineage>
        <taxon>Bacteria</taxon>
        <taxon>Katanobacteria</taxon>
    </lineage>
</organism>
<dbReference type="Gene3D" id="3.40.50.620">
    <property type="entry name" value="HUPs"/>
    <property type="match status" value="1"/>
</dbReference>
<keyword evidence="4 10" id="KW-0547">Nucleotide-binding</keyword>